<reference evidence="2" key="1">
    <citation type="journal article" date="2019" name="Int. J. Syst. Evol. Microbiol.">
        <title>The Global Catalogue of Microorganisms (GCM) 10K type strain sequencing project: providing services to taxonomists for standard genome sequencing and annotation.</title>
        <authorList>
            <consortium name="The Broad Institute Genomics Platform"/>
            <consortium name="The Broad Institute Genome Sequencing Center for Infectious Disease"/>
            <person name="Wu L."/>
            <person name="Ma J."/>
        </authorList>
    </citation>
    <scope>NUCLEOTIDE SEQUENCE [LARGE SCALE GENOMIC DNA]</scope>
    <source>
        <strain evidence="2">CGMCC 1.15304</strain>
    </source>
</reference>
<dbReference type="RefSeq" id="WP_068149958.1">
    <property type="nucleotide sequence ID" value="NZ_JBHSCR010000006.1"/>
</dbReference>
<evidence type="ECO:0000313" key="2">
    <source>
        <dbReference type="Proteomes" id="UP001595776"/>
    </source>
</evidence>
<accession>A0ABV8UAA0</accession>
<sequence length="181" mass="19689">MNLDLDAQELELLRRLKTDVSQISVYKTEPYPSAVSFELSNGGVVTLTARSEDVAPRFEVFPLQVTDRRIAGDADLVIPCGKVARVEVLKKAEWDEPASSAVIEDLLGQADGATLQCEGGASDTPENAINRVRLDAGIRCRLADGKEFAVATSMFPFSLYVADCGFSEPLDLGIYDFVKLD</sequence>
<comment type="caution">
    <text evidence="1">The sequence shown here is derived from an EMBL/GenBank/DDBJ whole genome shotgun (WGS) entry which is preliminary data.</text>
</comment>
<proteinExistence type="predicted"/>
<gene>
    <name evidence="1" type="ORF">ACFO5Q_09745</name>
</gene>
<dbReference type="EMBL" id="JBHSCR010000006">
    <property type="protein sequence ID" value="MFC4348126.1"/>
    <property type="molecule type" value="Genomic_DNA"/>
</dbReference>
<dbReference type="Proteomes" id="UP001595776">
    <property type="component" value="Unassembled WGS sequence"/>
</dbReference>
<evidence type="ECO:0000313" key="1">
    <source>
        <dbReference type="EMBL" id="MFC4348126.1"/>
    </source>
</evidence>
<keyword evidence="2" id="KW-1185">Reference proteome</keyword>
<protein>
    <submittedName>
        <fullName evidence="1">Uncharacterized protein</fullName>
    </submittedName>
</protein>
<organism evidence="1 2">
    <name type="scientific">Kordiimonas lipolytica</name>
    <dbReference type="NCBI Taxonomy" id="1662421"/>
    <lineage>
        <taxon>Bacteria</taxon>
        <taxon>Pseudomonadati</taxon>
        <taxon>Pseudomonadota</taxon>
        <taxon>Alphaproteobacteria</taxon>
        <taxon>Kordiimonadales</taxon>
        <taxon>Kordiimonadaceae</taxon>
        <taxon>Kordiimonas</taxon>
    </lineage>
</organism>
<name>A0ABV8UAA0_9PROT</name>